<evidence type="ECO:0000256" key="8">
    <source>
        <dbReference type="SAM" id="MobiDB-lite"/>
    </source>
</evidence>
<gene>
    <name evidence="11" type="ORF">B0T16DRAFT_316852</name>
</gene>
<feature type="region of interest" description="Disordered" evidence="8">
    <location>
        <begin position="676"/>
        <end position="703"/>
    </location>
</feature>
<evidence type="ECO:0000256" key="4">
    <source>
        <dbReference type="ARBA" id="ARBA00022692"/>
    </source>
</evidence>
<dbReference type="GO" id="GO:0022857">
    <property type="term" value="F:transmembrane transporter activity"/>
    <property type="evidence" value="ECO:0007669"/>
    <property type="project" value="InterPro"/>
</dbReference>
<dbReference type="InterPro" id="IPR007219">
    <property type="entry name" value="XnlR_reg_dom"/>
</dbReference>
<dbReference type="NCBIfam" id="TIGR00879">
    <property type="entry name" value="SP"/>
    <property type="match status" value="1"/>
</dbReference>
<feature type="transmembrane region" description="Helical" evidence="9">
    <location>
        <begin position="149"/>
        <end position="168"/>
    </location>
</feature>
<accession>A0AA40D1D8</accession>
<evidence type="ECO:0000256" key="1">
    <source>
        <dbReference type="ARBA" id="ARBA00004141"/>
    </source>
</evidence>
<feature type="transmembrane region" description="Helical" evidence="9">
    <location>
        <begin position="180"/>
        <end position="199"/>
    </location>
</feature>
<dbReference type="PANTHER" id="PTHR47785:SF1">
    <property type="entry name" value="TRANSCRIPTION FACTOR, PUTATIVE (AFU_ORTHOLOGUE AFUA_5G14530)-RELATED"/>
    <property type="match status" value="1"/>
</dbReference>
<dbReference type="PANTHER" id="PTHR47785">
    <property type="entry name" value="ZN(II)2CYS6 TRANSCRIPTION FACTOR (EUROFUNG)-RELATED-RELATED"/>
    <property type="match status" value="1"/>
</dbReference>
<evidence type="ECO:0000256" key="3">
    <source>
        <dbReference type="ARBA" id="ARBA00022448"/>
    </source>
</evidence>
<evidence type="ECO:0000256" key="6">
    <source>
        <dbReference type="ARBA" id="ARBA00023136"/>
    </source>
</evidence>
<dbReference type="InterPro" id="IPR003663">
    <property type="entry name" value="Sugar/inositol_transpt"/>
</dbReference>
<dbReference type="GO" id="GO:0006351">
    <property type="term" value="P:DNA-templated transcription"/>
    <property type="evidence" value="ECO:0007669"/>
    <property type="project" value="InterPro"/>
</dbReference>
<keyword evidence="7" id="KW-0539">Nucleus</keyword>
<evidence type="ECO:0000256" key="2">
    <source>
        <dbReference type="ARBA" id="ARBA00010992"/>
    </source>
</evidence>
<dbReference type="InterPro" id="IPR020846">
    <property type="entry name" value="MFS_dom"/>
</dbReference>
<evidence type="ECO:0000256" key="9">
    <source>
        <dbReference type="SAM" id="Phobius"/>
    </source>
</evidence>
<organism evidence="11 12">
    <name type="scientific">Cercophora newfieldiana</name>
    <dbReference type="NCBI Taxonomy" id="92897"/>
    <lineage>
        <taxon>Eukaryota</taxon>
        <taxon>Fungi</taxon>
        <taxon>Dikarya</taxon>
        <taxon>Ascomycota</taxon>
        <taxon>Pezizomycotina</taxon>
        <taxon>Sordariomycetes</taxon>
        <taxon>Sordariomycetidae</taxon>
        <taxon>Sordariales</taxon>
        <taxon>Lasiosphaeriaceae</taxon>
        <taxon>Cercophora</taxon>
    </lineage>
</organism>
<dbReference type="GO" id="GO:0016020">
    <property type="term" value="C:membrane"/>
    <property type="evidence" value="ECO:0007669"/>
    <property type="project" value="UniProtKB-SubCell"/>
</dbReference>
<dbReference type="Gene3D" id="1.20.1250.20">
    <property type="entry name" value="MFS general substrate transporter like domains"/>
    <property type="match status" value="1"/>
</dbReference>
<proteinExistence type="inferred from homology"/>
<comment type="subcellular location">
    <subcellularLocation>
        <location evidence="1">Membrane</location>
        <topology evidence="1">Multi-pass membrane protein</topology>
    </subcellularLocation>
</comment>
<comment type="similarity">
    <text evidence="2">Belongs to the major facilitator superfamily. Sugar transporter (TC 2.A.1.1) family.</text>
</comment>
<evidence type="ECO:0000256" key="7">
    <source>
        <dbReference type="ARBA" id="ARBA00023242"/>
    </source>
</evidence>
<dbReference type="InterPro" id="IPR036259">
    <property type="entry name" value="MFS_trans_sf"/>
</dbReference>
<feature type="domain" description="Major facilitator superfamily (MFS) profile" evidence="10">
    <location>
        <begin position="50"/>
        <end position="490"/>
    </location>
</feature>
<keyword evidence="12" id="KW-1185">Reference proteome</keyword>
<keyword evidence="5 9" id="KW-1133">Transmembrane helix</keyword>
<dbReference type="SUPFAM" id="SSF103473">
    <property type="entry name" value="MFS general substrate transporter"/>
    <property type="match status" value="1"/>
</dbReference>
<dbReference type="Pfam" id="PF04082">
    <property type="entry name" value="Fungal_trans"/>
    <property type="match status" value="1"/>
</dbReference>
<reference evidence="11" key="1">
    <citation type="submission" date="2023-06" db="EMBL/GenBank/DDBJ databases">
        <title>Genome-scale phylogeny and comparative genomics of the fungal order Sordariales.</title>
        <authorList>
            <consortium name="Lawrence Berkeley National Laboratory"/>
            <person name="Hensen N."/>
            <person name="Bonometti L."/>
            <person name="Westerberg I."/>
            <person name="Brannstrom I.O."/>
            <person name="Guillou S."/>
            <person name="Cros-Aarteil S."/>
            <person name="Calhoun S."/>
            <person name="Haridas S."/>
            <person name="Kuo A."/>
            <person name="Mondo S."/>
            <person name="Pangilinan J."/>
            <person name="Riley R."/>
            <person name="Labutti K."/>
            <person name="Andreopoulos B."/>
            <person name="Lipzen A."/>
            <person name="Chen C."/>
            <person name="Yanf M."/>
            <person name="Daum C."/>
            <person name="Ng V."/>
            <person name="Clum A."/>
            <person name="Steindorff A."/>
            <person name="Ohm R."/>
            <person name="Martin F."/>
            <person name="Silar P."/>
            <person name="Natvig D."/>
            <person name="Lalanne C."/>
            <person name="Gautier V."/>
            <person name="Ament-Velasquez S.L."/>
            <person name="Kruys A."/>
            <person name="Hutchinson M.I."/>
            <person name="Powell A.J."/>
            <person name="Barry K."/>
            <person name="Miller A.N."/>
            <person name="Grigoriev I.V."/>
            <person name="Debuchy R."/>
            <person name="Gladieux P."/>
            <person name="Thoren M.H."/>
            <person name="Johannesson H."/>
        </authorList>
    </citation>
    <scope>NUCLEOTIDE SEQUENCE</scope>
    <source>
        <strain evidence="11">SMH2532-1</strain>
    </source>
</reference>
<evidence type="ECO:0000256" key="5">
    <source>
        <dbReference type="ARBA" id="ARBA00022989"/>
    </source>
</evidence>
<dbReference type="GO" id="GO:0008270">
    <property type="term" value="F:zinc ion binding"/>
    <property type="evidence" value="ECO:0007669"/>
    <property type="project" value="InterPro"/>
</dbReference>
<dbReference type="InterPro" id="IPR005828">
    <property type="entry name" value="MFS_sugar_transport-like"/>
</dbReference>
<evidence type="ECO:0000259" key="10">
    <source>
        <dbReference type="PROSITE" id="PS50850"/>
    </source>
</evidence>
<feature type="transmembrane region" description="Helical" evidence="9">
    <location>
        <begin position="367"/>
        <end position="385"/>
    </location>
</feature>
<name>A0AA40D1D8_9PEZI</name>
<dbReference type="PROSITE" id="PS50850">
    <property type="entry name" value="MFS"/>
    <property type="match status" value="1"/>
</dbReference>
<feature type="transmembrane region" description="Helical" evidence="9">
    <location>
        <begin position="300"/>
        <end position="317"/>
    </location>
</feature>
<evidence type="ECO:0000313" key="11">
    <source>
        <dbReference type="EMBL" id="KAK0656978.1"/>
    </source>
</evidence>
<keyword evidence="6 9" id="KW-0472">Membrane</keyword>
<feature type="transmembrane region" description="Helical" evidence="9">
    <location>
        <begin position="119"/>
        <end position="137"/>
    </location>
</feature>
<feature type="transmembrane region" description="Helical" evidence="9">
    <location>
        <begin position="45"/>
        <end position="63"/>
    </location>
</feature>
<dbReference type="GO" id="GO:0003677">
    <property type="term" value="F:DNA binding"/>
    <property type="evidence" value="ECO:0007669"/>
    <property type="project" value="InterPro"/>
</dbReference>
<keyword evidence="4 9" id="KW-0812">Transmembrane</keyword>
<feature type="transmembrane region" description="Helical" evidence="9">
    <location>
        <begin position="337"/>
        <end position="355"/>
    </location>
</feature>
<dbReference type="CDD" id="cd12148">
    <property type="entry name" value="fungal_TF_MHR"/>
    <property type="match status" value="1"/>
</dbReference>
<feature type="transmembrane region" description="Helical" evidence="9">
    <location>
        <begin position="211"/>
        <end position="230"/>
    </location>
</feature>
<dbReference type="InterPro" id="IPR053181">
    <property type="entry name" value="EcdB-like_regulator"/>
</dbReference>
<comment type="caution">
    <text evidence="11">The sequence shown here is derived from an EMBL/GenBank/DDBJ whole genome shotgun (WGS) entry which is preliminary data.</text>
</comment>
<dbReference type="EMBL" id="JAULSV010000001">
    <property type="protein sequence ID" value="KAK0656978.1"/>
    <property type="molecule type" value="Genomic_DNA"/>
</dbReference>
<dbReference type="Proteomes" id="UP001174936">
    <property type="component" value="Unassembled WGS sequence"/>
</dbReference>
<feature type="transmembrane region" description="Helical" evidence="9">
    <location>
        <begin position="397"/>
        <end position="417"/>
    </location>
</feature>
<dbReference type="Pfam" id="PF00083">
    <property type="entry name" value="Sugar_tr"/>
    <property type="match status" value="1"/>
</dbReference>
<dbReference type="FunFam" id="1.20.1250.20:FF:000217">
    <property type="entry name" value="MFS lactose permease, putative"/>
    <property type="match status" value="1"/>
</dbReference>
<keyword evidence="3" id="KW-0813">Transport</keyword>
<dbReference type="PRINTS" id="PR00171">
    <property type="entry name" value="SUGRTRNSPORT"/>
</dbReference>
<sequence>MPTSADKESAVAEHHDDKFRETDVAIQLAHDADDTVYSPWTPTMFRLYLVLFVAYCCGCLNGFDGSLMGGLNGMLSYQHYFNMSTAGSTTGLIFAMYNIGSVAAVFFTGPVNDYFGRRWGMFTGALIVVIGTCVQAPSTSTSQFLGGRFILGFGVSFCCVSAPCYVAEMAHPKWRGTLTGLYNCTWYIGSIIASWVVYGCSFLDSTESWRIPIWCQMITSGIVCLGVLLLPESPRWLMAQDKYEEAAQVLATYHGEGKLDHPMVQLQMKEMMNQISSEASDKKWYDYHELWNTHSARRRLICVLGMAVFGQISGNSLSSYYMVNMLKSAGIVEQHKVLALNGINPVLSFLGAILGARMTDVIGRRPLLLYTIVFASICFAIITGTSKLATDDPTQSAAANTTIAFIFLFGIVFSFGWTPLQSMYIAETLPTSTRAKGTAVGNLASSASSVVLQYSSGPAFEKIGYYFYIVFVFWDLIEGAIIYFYFPETKDRTLEELGEVFSARNPVKKSLEKRSAQTVLNTVGAGSDEKEAKDLACSGYPLPSSLRLTQVDLNADRLGRSATSAGMWRFRVVGRSGSVELIWTPRCDGNTPCAACLAAESECTYGSEANSRGKTDLILEGMLRMERLLQDMNSTLVCASQSTSSPFNQQRLALLSPVIGSARSVARSSFSSPVDISSYPGTVPQHRPRTPLSEPHNPDNLENAVLDSWHTSTTESILSWPHFDVFDDLRDNYTSIFHLEQSRPRIKTHRSAMCPYVTPEDVDDILESFTKTVNFWYPTMSQGQLDEVRNIVNSGAYDEEGPLACLALLTMALGCASQVISGLTRGTTMLTDEDKKRRANRRAMGDTYFGSALKSLYIAHTDVSATATHCLFFAAMYFAFVRRPLQAWEHIHTAAAKCLLLLSYSPHDETPEDQERIRRIFWSCYILESDYLAELSSLPLSGIARIESSVPLPGEYHTHATPQEEEQSSLYFLACISMRRLLNRVHQLLYARGTGASLDNARFPYVVAELNHQLDEWRDVLPAAFTFTVGYDCKPTETEHGGFLRQRYLTCQSVIYRPYLMWILSKLGTAGEPHGEPTAPDVLKACKACLDACLLHILNLRGFAHTVLVDTWICSLSMAGAMLVILAACRIPNLRNLIAPEVLGAGDHLQQLLEGWQSISGDPASPSVDQSIRIIREADRFIQQVYGGSPG</sequence>
<feature type="transmembrane region" description="Helical" evidence="9">
    <location>
        <begin position="83"/>
        <end position="107"/>
    </location>
</feature>
<protein>
    <recommendedName>
        <fullName evidence="10">Major facilitator superfamily (MFS) profile domain-containing protein</fullName>
    </recommendedName>
</protein>
<feature type="transmembrane region" description="Helical" evidence="9">
    <location>
        <begin position="465"/>
        <end position="486"/>
    </location>
</feature>
<evidence type="ECO:0000313" key="12">
    <source>
        <dbReference type="Proteomes" id="UP001174936"/>
    </source>
</evidence>
<dbReference type="AlphaFoldDB" id="A0AA40D1D8"/>